<feature type="transmembrane region" description="Helical" evidence="10">
    <location>
        <begin position="59"/>
        <end position="78"/>
    </location>
</feature>
<name>A0A1M5IED5_SALEC</name>
<evidence type="ECO:0000256" key="7">
    <source>
        <dbReference type="ARBA" id="ARBA00023136"/>
    </source>
</evidence>
<dbReference type="InterPro" id="IPR008250">
    <property type="entry name" value="ATPase_P-typ_transduc_dom_A_sf"/>
</dbReference>
<dbReference type="Proteomes" id="UP000183945">
    <property type="component" value="Unassembled WGS sequence"/>
</dbReference>
<dbReference type="InterPro" id="IPR023214">
    <property type="entry name" value="HAD_sf"/>
</dbReference>
<reference evidence="13" key="1">
    <citation type="submission" date="2016-11" db="EMBL/GenBank/DDBJ databases">
        <authorList>
            <person name="Varghese N."/>
            <person name="Submissions S."/>
        </authorList>
    </citation>
    <scope>NUCLEOTIDE SEQUENCE [LARGE SCALE GENOMIC DNA]</scope>
    <source>
        <strain evidence="13">DSM 24579</strain>
    </source>
</reference>
<evidence type="ECO:0000256" key="1">
    <source>
        <dbReference type="ARBA" id="ARBA00004370"/>
    </source>
</evidence>
<dbReference type="SUPFAM" id="SSF81653">
    <property type="entry name" value="Calcium ATPase, transduction domain A"/>
    <property type="match status" value="1"/>
</dbReference>
<dbReference type="AlphaFoldDB" id="A0A1M5IED5"/>
<dbReference type="InterPro" id="IPR001757">
    <property type="entry name" value="P_typ_ATPase"/>
</dbReference>
<keyword evidence="3 10" id="KW-0812">Transmembrane</keyword>
<evidence type="ECO:0000256" key="6">
    <source>
        <dbReference type="ARBA" id="ARBA00022989"/>
    </source>
</evidence>
<dbReference type="EMBL" id="FQVT01000007">
    <property type="protein sequence ID" value="SHG26626.1"/>
    <property type="molecule type" value="Genomic_DNA"/>
</dbReference>
<dbReference type="RefSeq" id="WP_072880021.1">
    <property type="nucleotide sequence ID" value="NZ_FQVT01000007.1"/>
</dbReference>
<evidence type="ECO:0000256" key="3">
    <source>
        <dbReference type="ARBA" id="ARBA00022692"/>
    </source>
</evidence>
<keyword evidence="10" id="KW-0547">Nucleotide-binding</keyword>
<dbReference type="GO" id="GO:0015086">
    <property type="term" value="F:cadmium ion transmembrane transporter activity"/>
    <property type="evidence" value="ECO:0007669"/>
    <property type="project" value="TreeGrafter"/>
</dbReference>
<comment type="similarity">
    <text evidence="2 10">Belongs to the cation transport ATPase (P-type) (TC 3.A.3) family. Type IB subfamily.</text>
</comment>
<feature type="transmembrane region" description="Helical" evidence="10">
    <location>
        <begin position="616"/>
        <end position="635"/>
    </location>
</feature>
<dbReference type="PROSITE" id="PS00154">
    <property type="entry name" value="ATPASE_E1_E2"/>
    <property type="match status" value="1"/>
</dbReference>
<feature type="transmembrane region" description="Helical" evidence="10">
    <location>
        <begin position="259"/>
        <end position="279"/>
    </location>
</feature>
<dbReference type="EC" id="7.2.2.12" evidence="8"/>
<dbReference type="Pfam" id="PF00702">
    <property type="entry name" value="Hydrolase"/>
    <property type="match status" value="1"/>
</dbReference>
<dbReference type="InterPro" id="IPR036412">
    <property type="entry name" value="HAD-like_sf"/>
</dbReference>
<keyword evidence="7 10" id="KW-0472">Membrane</keyword>
<dbReference type="OrthoDB" id="1521937at2"/>
<dbReference type="InterPro" id="IPR044492">
    <property type="entry name" value="P_typ_ATPase_HD_dom"/>
</dbReference>
<dbReference type="InterPro" id="IPR023298">
    <property type="entry name" value="ATPase_P-typ_TM_dom_sf"/>
</dbReference>
<organism evidence="12 13">
    <name type="scientific">Salegentibacter echinorum</name>
    <dbReference type="NCBI Taxonomy" id="1073325"/>
    <lineage>
        <taxon>Bacteria</taxon>
        <taxon>Pseudomonadati</taxon>
        <taxon>Bacteroidota</taxon>
        <taxon>Flavobacteriia</taxon>
        <taxon>Flavobacteriales</taxon>
        <taxon>Flavobacteriaceae</taxon>
        <taxon>Salegentibacter</taxon>
    </lineage>
</organism>
<dbReference type="Gene3D" id="3.40.50.1000">
    <property type="entry name" value="HAD superfamily/HAD-like"/>
    <property type="match status" value="1"/>
</dbReference>
<dbReference type="SFLD" id="SFLDF00027">
    <property type="entry name" value="p-type_atpase"/>
    <property type="match status" value="1"/>
</dbReference>
<dbReference type="GO" id="GO:0005524">
    <property type="term" value="F:ATP binding"/>
    <property type="evidence" value="ECO:0007669"/>
    <property type="project" value="UniProtKB-UniRule"/>
</dbReference>
<evidence type="ECO:0000259" key="11">
    <source>
        <dbReference type="Pfam" id="PF00122"/>
    </source>
</evidence>
<dbReference type="PANTHER" id="PTHR48085">
    <property type="entry name" value="CADMIUM/ZINC-TRANSPORTING ATPASE HMA2-RELATED"/>
    <property type="match status" value="1"/>
</dbReference>
<dbReference type="InterPro" id="IPR018303">
    <property type="entry name" value="ATPase_P-typ_P_site"/>
</dbReference>
<dbReference type="SFLD" id="SFLDG00002">
    <property type="entry name" value="C1.7:_P-type_atpase_like"/>
    <property type="match status" value="1"/>
</dbReference>
<keyword evidence="13" id="KW-1185">Reference proteome</keyword>
<dbReference type="InterPro" id="IPR027256">
    <property type="entry name" value="P-typ_ATPase_IB"/>
</dbReference>
<keyword evidence="5" id="KW-1278">Translocase</keyword>
<accession>A0A1M5IED5</accession>
<dbReference type="GO" id="GO:0016463">
    <property type="term" value="F:P-type zinc transporter activity"/>
    <property type="evidence" value="ECO:0007669"/>
    <property type="project" value="UniProtKB-EC"/>
</dbReference>
<feature type="domain" description="P-type ATPase A" evidence="11">
    <location>
        <begin position="141"/>
        <end position="240"/>
    </location>
</feature>
<keyword evidence="4 10" id="KW-0479">Metal-binding</keyword>
<evidence type="ECO:0000256" key="8">
    <source>
        <dbReference type="ARBA" id="ARBA00039097"/>
    </source>
</evidence>
<protein>
    <recommendedName>
        <fullName evidence="8">P-type Zn(2+) transporter</fullName>
        <ecNumber evidence="8">7.2.2.12</ecNumber>
    </recommendedName>
</protein>
<dbReference type="SUPFAM" id="SSF56784">
    <property type="entry name" value="HAD-like"/>
    <property type="match status" value="1"/>
</dbReference>
<evidence type="ECO:0000256" key="4">
    <source>
        <dbReference type="ARBA" id="ARBA00022723"/>
    </source>
</evidence>
<dbReference type="GO" id="GO:0016887">
    <property type="term" value="F:ATP hydrolysis activity"/>
    <property type="evidence" value="ECO:0007669"/>
    <property type="project" value="InterPro"/>
</dbReference>
<dbReference type="InterPro" id="IPR023299">
    <property type="entry name" value="ATPase_P-typ_cyto_dom_N"/>
</dbReference>
<evidence type="ECO:0000256" key="9">
    <source>
        <dbReference type="ARBA" id="ARBA00047308"/>
    </source>
</evidence>
<dbReference type="Pfam" id="PF00122">
    <property type="entry name" value="E1-E2_ATPase"/>
    <property type="match status" value="1"/>
</dbReference>
<comment type="catalytic activity">
    <reaction evidence="9">
        <text>Zn(2+)(in) + ATP + H2O = Zn(2+)(out) + ADP + phosphate + H(+)</text>
        <dbReference type="Rhea" id="RHEA:20621"/>
        <dbReference type="ChEBI" id="CHEBI:15377"/>
        <dbReference type="ChEBI" id="CHEBI:15378"/>
        <dbReference type="ChEBI" id="CHEBI:29105"/>
        <dbReference type="ChEBI" id="CHEBI:30616"/>
        <dbReference type="ChEBI" id="CHEBI:43474"/>
        <dbReference type="ChEBI" id="CHEBI:456216"/>
        <dbReference type="EC" id="7.2.2.12"/>
    </reaction>
</comment>
<evidence type="ECO:0000313" key="13">
    <source>
        <dbReference type="Proteomes" id="UP000183945"/>
    </source>
</evidence>
<keyword evidence="10" id="KW-1003">Cell membrane</keyword>
<dbReference type="PRINTS" id="PR00119">
    <property type="entry name" value="CATATPASE"/>
</dbReference>
<sequence>MSDCCSQNDACSSKDKKTVKDIFTANPYVSSVFSFALLAIGMCLEYLVQPAFFQGPLRFSWYLIAYIPVAFPVLKNAVKSIANGQVFNEFFLMSIATIGAFAIGQYSEGVGVMLFYSFGEILQHAAVNRARGNIQSLLDVRPEIARVFRSNKFIEVHPEEVSVGERIEVKVGEKIPLDGELLSEQTSVNTAAITGESKPKTVLKGEEILAGSINLSHVIEMKASRAFAESSISKIVELVQNANSNKAKTELLMRKLAKVYTPIVTYLAIAITVLPYFFVSDYVFTEWLSRSLIFLVISCPCALIVSIPLGYFGGIGAASKNGILFKGGDFLDQLTKINTLVVDKTGTLTKGVFQLKTIVSEPYISESELMNYLAAVEQKSTHPIAKAIQNYSENSETWEARNVKEIHGKGLKAEVKGKAVSAGSAKLLEEAGITFPHEIADIPETTILISISGEFAGYVIVADAYKDNVAESIRKIKTQGIEEIIMLSGDKQKLTEKVARDLGIDEARGGLLPEEKLRAVKEIQADRDKKVAFIGDGINDAPVLISSDIGVAMGAMGSDLAIESADVVLQTDEPLKFLTALNISKATRKIIWQNIVLALGVKLIVMAFGAFGYANLWIAVFSDVGVALLAIANAVRLQQMKFDTSSHAAANNNKPIKSSAEEAFPSELAVEKNA</sequence>
<feature type="transmembrane region" description="Helical" evidence="10">
    <location>
        <begin position="590"/>
        <end position="610"/>
    </location>
</feature>
<dbReference type="InterPro" id="IPR059000">
    <property type="entry name" value="ATPase_P-type_domA"/>
</dbReference>
<dbReference type="InterPro" id="IPR051014">
    <property type="entry name" value="Cation_Transport_ATPase_IB"/>
</dbReference>
<feature type="transmembrane region" description="Helical" evidence="10">
    <location>
        <begin position="291"/>
        <end position="312"/>
    </location>
</feature>
<evidence type="ECO:0000256" key="5">
    <source>
        <dbReference type="ARBA" id="ARBA00022967"/>
    </source>
</evidence>
<dbReference type="Gene3D" id="2.70.150.10">
    <property type="entry name" value="Calcium-transporting ATPase, cytoplasmic transduction domain A"/>
    <property type="match status" value="1"/>
</dbReference>
<dbReference type="SFLD" id="SFLDS00003">
    <property type="entry name" value="Haloacid_Dehalogenase"/>
    <property type="match status" value="1"/>
</dbReference>
<evidence type="ECO:0000313" key="12">
    <source>
        <dbReference type="EMBL" id="SHG26626.1"/>
    </source>
</evidence>
<dbReference type="NCBIfam" id="TIGR01525">
    <property type="entry name" value="ATPase-IB_hvy"/>
    <property type="match status" value="1"/>
</dbReference>
<proteinExistence type="inferred from homology"/>
<dbReference type="NCBIfam" id="TIGR01494">
    <property type="entry name" value="ATPase_P-type"/>
    <property type="match status" value="1"/>
</dbReference>
<gene>
    <name evidence="12" type="ORF">SAMN05444483_107114</name>
</gene>
<dbReference type="PANTHER" id="PTHR48085:SF5">
    <property type="entry name" value="CADMIUM_ZINC-TRANSPORTING ATPASE HMA4-RELATED"/>
    <property type="match status" value="1"/>
</dbReference>
<dbReference type="SUPFAM" id="SSF81665">
    <property type="entry name" value="Calcium ATPase, transmembrane domain M"/>
    <property type="match status" value="1"/>
</dbReference>
<comment type="subcellular location">
    <subcellularLocation>
        <location evidence="10">Cell membrane</location>
    </subcellularLocation>
    <subcellularLocation>
        <location evidence="1">Membrane</location>
    </subcellularLocation>
</comment>
<evidence type="ECO:0000256" key="10">
    <source>
        <dbReference type="RuleBase" id="RU362081"/>
    </source>
</evidence>
<feature type="transmembrane region" description="Helical" evidence="10">
    <location>
        <begin position="28"/>
        <end position="47"/>
    </location>
</feature>
<dbReference type="Gene3D" id="3.40.1110.10">
    <property type="entry name" value="Calcium-transporting ATPase, cytoplasmic domain N"/>
    <property type="match status" value="1"/>
</dbReference>
<keyword evidence="6 10" id="KW-1133">Transmembrane helix</keyword>
<dbReference type="GO" id="GO:0046872">
    <property type="term" value="F:metal ion binding"/>
    <property type="evidence" value="ECO:0007669"/>
    <property type="project" value="UniProtKB-KW"/>
</dbReference>
<keyword evidence="10" id="KW-0067">ATP-binding</keyword>
<dbReference type="STRING" id="1073325.SAMN05444483_107114"/>
<dbReference type="NCBIfam" id="TIGR01512">
    <property type="entry name" value="ATPase-IB2_Cd"/>
    <property type="match status" value="1"/>
</dbReference>
<evidence type="ECO:0000256" key="2">
    <source>
        <dbReference type="ARBA" id="ARBA00006024"/>
    </source>
</evidence>
<dbReference type="GO" id="GO:0005886">
    <property type="term" value="C:plasma membrane"/>
    <property type="evidence" value="ECO:0007669"/>
    <property type="project" value="UniProtKB-SubCell"/>
</dbReference>